<dbReference type="PANTHER" id="PTHR32282:SF27">
    <property type="entry name" value="PENICILLIN-BINDING PROTEIN 1A"/>
    <property type="match status" value="1"/>
</dbReference>
<evidence type="ECO:0000313" key="20">
    <source>
        <dbReference type="Proteomes" id="UP000176300"/>
    </source>
</evidence>
<keyword evidence="13" id="KW-0511">Multifunctional enzyme</keyword>
<keyword evidence="6" id="KW-0808">Transferase</keyword>
<name>A0A1F6NDL3_9BACT</name>
<dbReference type="GO" id="GO:0009252">
    <property type="term" value="P:peptidoglycan biosynthetic process"/>
    <property type="evidence" value="ECO:0007669"/>
    <property type="project" value="UniProtKB-KW"/>
</dbReference>
<evidence type="ECO:0000313" key="19">
    <source>
        <dbReference type="EMBL" id="OGH81908.1"/>
    </source>
</evidence>
<dbReference type="InterPro" id="IPR001264">
    <property type="entry name" value="Glyco_trans_51"/>
</dbReference>
<keyword evidence="11" id="KW-1133">Transmembrane helix</keyword>
<dbReference type="SUPFAM" id="SSF53955">
    <property type="entry name" value="Lysozyme-like"/>
    <property type="match status" value="1"/>
</dbReference>
<reference evidence="19 20" key="1">
    <citation type="journal article" date="2016" name="Nat. Commun.">
        <title>Thousands of microbial genomes shed light on interconnected biogeochemical processes in an aquifer system.</title>
        <authorList>
            <person name="Anantharaman K."/>
            <person name="Brown C.T."/>
            <person name="Hug L.A."/>
            <person name="Sharon I."/>
            <person name="Castelle C.J."/>
            <person name="Probst A.J."/>
            <person name="Thomas B.C."/>
            <person name="Singh A."/>
            <person name="Wilkins M.J."/>
            <person name="Karaoz U."/>
            <person name="Brodie E.L."/>
            <person name="Williams K.H."/>
            <person name="Hubbard S.S."/>
            <person name="Banfield J.F."/>
        </authorList>
    </citation>
    <scope>NUCLEOTIDE SEQUENCE [LARGE SCALE GENOMIC DNA]</scope>
</reference>
<dbReference type="EMBL" id="MFQS01000054">
    <property type="protein sequence ID" value="OGH81908.1"/>
    <property type="molecule type" value="Genomic_DNA"/>
</dbReference>
<evidence type="ECO:0000256" key="3">
    <source>
        <dbReference type="ARBA" id="ARBA00022645"/>
    </source>
</evidence>
<dbReference type="AlphaFoldDB" id="A0A1F6NDL3"/>
<dbReference type="EC" id="2.4.99.28" evidence="15"/>
<dbReference type="PANTHER" id="PTHR32282">
    <property type="entry name" value="BINDING PROTEIN TRANSPEPTIDASE, PUTATIVE-RELATED"/>
    <property type="match status" value="1"/>
</dbReference>
<accession>A0A1F6NDL3</accession>
<proteinExistence type="predicted"/>
<organism evidence="19 20">
    <name type="scientific">Candidatus Magasanikbacteria bacterium RIFOXYB1_FULL_40_15</name>
    <dbReference type="NCBI Taxonomy" id="1798697"/>
    <lineage>
        <taxon>Bacteria</taxon>
        <taxon>Candidatus Magasanikiibacteriota</taxon>
    </lineage>
</organism>
<evidence type="ECO:0000259" key="17">
    <source>
        <dbReference type="Pfam" id="PF00905"/>
    </source>
</evidence>
<dbReference type="FunFam" id="1.10.3810.10:FF:000003">
    <property type="entry name" value="Penicillin-binding protein 1a"/>
    <property type="match status" value="1"/>
</dbReference>
<evidence type="ECO:0000256" key="1">
    <source>
        <dbReference type="ARBA" id="ARBA00004370"/>
    </source>
</evidence>
<dbReference type="GO" id="GO:0008360">
    <property type="term" value="P:regulation of cell shape"/>
    <property type="evidence" value="ECO:0007669"/>
    <property type="project" value="UniProtKB-KW"/>
</dbReference>
<dbReference type="GO" id="GO:0004180">
    <property type="term" value="F:carboxypeptidase activity"/>
    <property type="evidence" value="ECO:0007669"/>
    <property type="project" value="UniProtKB-KW"/>
</dbReference>
<keyword evidence="8" id="KW-0378">Hydrolase</keyword>
<evidence type="ECO:0000256" key="6">
    <source>
        <dbReference type="ARBA" id="ARBA00022679"/>
    </source>
</evidence>
<dbReference type="InterPro" id="IPR012338">
    <property type="entry name" value="Beta-lactam/transpept-like"/>
</dbReference>
<dbReference type="InterPro" id="IPR001460">
    <property type="entry name" value="PCN-bd_Tpept"/>
</dbReference>
<gene>
    <name evidence="19" type="ORF">A2373_04305</name>
</gene>
<evidence type="ECO:0000256" key="10">
    <source>
        <dbReference type="ARBA" id="ARBA00022984"/>
    </source>
</evidence>
<evidence type="ECO:0000256" key="9">
    <source>
        <dbReference type="ARBA" id="ARBA00022960"/>
    </source>
</evidence>
<dbReference type="GO" id="GO:0016020">
    <property type="term" value="C:membrane"/>
    <property type="evidence" value="ECO:0007669"/>
    <property type="project" value="UniProtKB-SubCell"/>
</dbReference>
<dbReference type="NCBIfam" id="TIGR02074">
    <property type="entry name" value="PBP_1a_fam"/>
    <property type="match status" value="1"/>
</dbReference>
<dbReference type="GO" id="GO:0030288">
    <property type="term" value="C:outer membrane-bounded periplasmic space"/>
    <property type="evidence" value="ECO:0007669"/>
    <property type="project" value="TreeGrafter"/>
</dbReference>
<feature type="domain" description="Penicillin-binding protein transpeptidase" evidence="17">
    <location>
        <begin position="401"/>
        <end position="681"/>
    </location>
</feature>
<keyword evidence="4" id="KW-0645">Protease</keyword>
<keyword evidence="5" id="KW-0328">Glycosyltransferase</keyword>
<keyword evidence="7" id="KW-0812">Transmembrane</keyword>
<evidence type="ECO:0000259" key="18">
    <source>
        <dbReference type="Pfam" id="PF00912"/>
    </source>
</evidence>
<keyword evidence="3" id="KW-0121">Carboxypeptidase</keyword>
<dbReference type="SUPFAM" id="SSF56601">
    <property type="entry name" value="beta-lactamase/transpeptidase-like"/>
    <property type="match status" value="1"/>
</dbReference>
<dbReference type="GO" id="GO:0008658">
    <property type="term" value="F:penicillin binding"/>
    <property type="evidence" value="ECO:0007669"/>
    <property type="project" value="InterPro"/>
</dbReference>
<evidence type="ECO:0000256" key="7">
    <source>
        <dbReference type="ARBA" id="ARBA00022692"/>
    </source>
</evidence>
<evidence type="ECO:0000256" key="15">
    <source>
        <dbReference type="ARBA" id="ARBA00044770"/>
    </source>
</evidence>
<dbReference type="Proteomes" id="UP000176300">
    <property type="component" value="Unassembled WGS sequence"/>
</dbReference>
<keyword evidence="14" id="KW-0961">Cell wall biogenesis/degradation</keyword>
<dbReference type="InterPro" id="IPR023346">
    <property type="entry name" value="Lysozyme-like_dom_sf"/>
</dbReference>
<dbReference type="Pfam" id="PF00905">
    <property type="entry name" value="Transpeptidase"/>
    <property type="match status" value="1"/>
</dbReference>
<comment type="caution">
    <text evidence="19">The sequence shown here is derived from an EMBL/GenBank/DDBJ whole genome shotgun (WGS) entry which is preliminary data.</text>
</comment>
<dbReference type="InterPro" id="IPR050396">
    <property type="entry name" value="Glycosyltr_51/Transpeptidase"/>
</dbReference>
<dbReference type="GO" id="GO:0071555">
    <property type="term" value="P:cell wall organization"/>
    <property type="evidence" value="ECO:0007669"/>
    <property type="project" value="UniProtKB-KW"/>
</dbReference>
<evidence type="ECO:0000256" key="5">
    <source>
        <dbReference type="ARBA" id="ARBA00022676"/>
    </source>
</evidence>
<keyword evidence="10" id="KW-0573">Peptidoglycan synthesis</keyword>
<evidence type="ECO:0000256" key="14">
    <source>
        <dbReference type="ARBA" id="ARBA00023316"/>
    </source>
</evidence>
<comment type="subcellular location">
    <subcellularLocation>
        <location evidence="1">Membrane</location>
    </subcellularLocation>
</comment>
<evidence type="ECO:0000256" key="8">
    <source>
        <dbReference type="ARBA" id="ARBA00022801"/>
    </source>
</evidence>
<sequence length="723" mass="80428">MDRVLKYKPQVSSIAYSNDSQEICRYSLQDRIFVPSEKIPLFVKRAFIASEDKTFYEHNGIDLKAIVRAAYANYSSGEILQGGSTISQQVIKSVVLKSNEESYLRKAREALLVVKMERQLSKEKILEIYLNEIFLGHGAYGIEAASRTYFGKHVGNLSLAEASMLAGLPKAPSDFSPFNRYERAKERQHYVLGRMRELNYISDADKKEAESEEIILVDYNEPSNRMAAPYFCEHLKQELKRMFGFDAVYKTGLLVKTTLDPGMQKIGEEAVKKGLVELERRLGFTGPDGNDPEYDGSCQADGLPVPDELITVGKVIFTSPKSGVSVCVRGEKFPMHDEDVTRINSWERRVGKKLLVGDYFPVMIRTFSEEVSRKETREVRYAISARRTAGEDHPESLEAGLVAVEPYTGFLRALVGGFDRKENQFNNATQARRQTGSSVKPLVYLSALTNGTVVTDIINDHQVCYSTASGQWCPQNYLGPNTRHQYMGSVDLRTALAKSLNSVSVQLLAKVGVDEVIRTMRAVGIKSPIERVMPIAVGALEVTLWEHTYAYNTIASNGMEMPKHPGAEIPGIYILEVATVDGEILYKYVPEPAKQAVSSGSAYALIYLMKGVVEFGTGRRVQELRRPAAGKTGTTNDFFDAWFMGFTTDLVVGVWVGRKTPSPIAKEATGGSVALPIWLAFMKAAHPDTPPRDFPVPSDVVLIPIGEDVVPFQRGYVPKKFLK</sequence>
<dbReference type="Gene3D" id="3.40.710.10">
    <property type="entry name" value="DD-peptidase/beta-lactamase superfamily"/>
    <property type="match status" value="2"/>
</dbReference>
<keyword evidence="9" id="KW-0133">Cell shape</keyword>
<dbReference type="InterPro" id="IPR036950">
    <property type="entry name" value="PBP_transglycosylase"/>
</dbReference>
<evidence type="ECO:0000256" key="16">
    <source>
        <dbReference type="ARBA" id="ARBA00049902"/>
    </source>
</evidence>
<feature type="domain" description="Glycosyl transferase family 51" evidence="18">
    <location>
        <begin position="27"/>
        <end position="195"/>
    </location>
</feature>
<evidence type="ECO:0000256" key="11">
    <source>
        <dbReference type="ARBA" id="ARBA00022989"/>
    </source>
</evidence>
<evidence type="ECO:0000256" key="4">
    <source>
        <dbReference type="ARBA" id="ARBA00022670"/>
    </source>
</evidence>
<comment type="pathway">
    <text evidence="2">Cell wall biogenesis; peptidoglycan biosynthesis.</text>
</comment>
<keyword evidence="12" id="KW-0472">Membrane</keyword>
<dbReference type="GO" id="GO:0006508">
    <property type="term" value="P:proteolysis"/>
    <property type="evidence" value="ECO:0007669"/>
    <property type="project" value="UniProtKB-KW"/>
</dbReference>
<evidence type="ECO:0000256" key="2">
    <source>
        <dbReference type="ARBA" id="ARBA00004752"/>
    </source>
</evidence>
<comment type="catalytic activity">
    <reaction evidence="16">
        <text>[GlcNAc-(1-&gt;4)-Mur2Ac(oyl-L-Ala-gamma-D-Glu-L-Lys-D-Ala-D-Ala)](n)-di-trans,octa-cis-undecaprenyl diphosphate + beta-D-GlcNAc-(1-&gt;4)-Mur2Ac(oyl-L-Ala-gamma-D-Glu-L-Lys-D-Ala-D-Ala)-di-trans,octa-cis-undecaprenyl diphosphate = [GlcNAc-(1-&gt;4)-Mur2Ac(oyl-L-Ala-gamma-D-Glu-L-Lys-D-Ala-D-Ala)](n+1)-di-trans,octa-cis-undecaprenyl diphosphate + di-trans,octa-cis-undecaprenyl diphosphate + H(+)</text>
        <dbReference type="Rhea" id="RHEA:23708"/>
        <dbReference type="Rhea" id="RHEA-COMP:9602"/>
        <dbReference type="Rhea" id="RHEA-COMP:9603"/>
        <dbReference type="ChEBI" id="CHEBI:15378"/>
        <dbReference type="ChEBI" id="CHEBI:58405"/>
        <dbReference type="ChEBI" id="CHEBI:60033"/>
        <dbReference type="ChEBI" id="CHEBI:78435"/>
        <dbReference type="EC" id="2.4.99.28"/>
    </reaction>
</comment>
<evidence type="ECO:0000256" key="12">
    <source>
        <dbReference type="ARBA" id="ARBA00023136"/>
    </source>
</evidence>
<dbReference type="Pfam" id="PF00912">
    <property type="entry name" value="Transgly"/>
    <property type="match status" value="1"/>
</dbReference>
<dbReference type="STRING" id="1798697.A2373_04305"/>
<dbReference type="GO" id="GO:0008955">
    <property type="term" value="F:peptidoglycan glycosyltransferase activity"/>
    <property type="evidence" value="ECO:0007669"/>
    <property type="project" value="UniProtKB-EC"/>
</dbReference>
<protein>
    <recommendedName>
        <fullName evidence="15">peptidoglycan glycosyltransferase</fullName>
        <ecNumber evidence="15">2.4.99.28</ecNumber>
    </recommendedName>
</protein>
<dbReference type="Gene3D" id="1.10.3810.10">
    <property type="entry name" value="Biosynthetic peptidoglycan transglycosylase-like"/>
    <property type="match status" value="1"/>
</dbReference>
<evidence type="ECO:0000256" key="13">
    <source>
        <dbReference type="ARBA" id="ARBA00023268"/>
    </source>
</evidence>